<dbReference type="OrthoDB" id="9809340at2"/>
<dbReference type="EMBL" id="ANAH02000009">
    <property type="protein sequence ID" value="EPX61836.1"/>
    <property type="molecule type" value="Genomic_DNA"/>
</dbReference>
<feature type="transmembrane region" description="Helical" evidence="6">
    <location>
        <begin position="435"/>
        <end position="457"/>
    </location>
</feature>
<dbReference type="PANTHER" id="PTHR31645:SF0">
    <property type="entry name" value="OLIGOPEPTIDE TRANSPORTER YGL114W-RELATED"/>
    <property type="match status" value="1"/>
</dbReference>
<accession>S9PFH5</accession>
<organism evidence="7 8">
    <name type="scientific">Cystobacter fuscus (strain ATCC 25194 / DSM 2262 / NBRC 100088 / M29)</name>
    <dbReference type="NCBI Taxonomy" id="1242864"/>
    <lineage>
        <taxon>Bacteria</taxon>
        <taxon>Pseudomonadati</taxon>
        <taxon>Myxococcota</taxon>
        <taxon>Myxococcia</taxon>
        <taxon>Myxococcales</taxon>
        <taxon>Cystobacterineae</taxon>
        <taxon>Archangiaceae</taxon>
        <taxon>Cystobacter</taxon>
    </lineage>
</organism>
<evidence type="ECO:0000256" key="3">
    <source>
        <dbReference type="ARBA" id="ARBA00022692"/>
    </source>
</evidence>
<gene>
    <name evidence="7" type="ORF">D187_010455</name>
</gene>
<name>S9PFH5_CYSF2</name>
<keyword evidence="2" id="KW-0813">Transport</keyword>
<feature type="transmembrane region" description="Helical" evidence="6">
    <location>
        <begin position="117"/>
        <end position="137"/>
    </location>
</feature>
<dbReference type="Pfam" id="PF03169">
    <property type="entry name" value="OPT"/>
    <property type="match status" value="1"/>
</dbReference>
<sequence>MREERSEPPPGAAVSGRALTPRALALGALLGAGLSLTNLYVGLKTGLAFPVTVIACVLGLGMYRALAWPWRTRSRPGLSLLETSAMQSTASSAGYSTGGTLISANVAWLMLSGHHPPGWALFCWTLLISALGVLFAVPLQHAFLHRESLPFPSGLAAASAARMLQQGDVSARQGTRVLGGAALVAGLLTFARDGLKRIPASLPLAGTVHGVPLAPLSFSLDLGLLSPGVGALVGPRIAASILLGAITCFGVLVPWLHVRGTLPQPDYAHASDWSMWPGTALVTSAAFTHLLSRRDVLRRAFSSLLQAGAGGPGSHTGPGQVPRSWWLAGLALLSLGTVVLGAGVFGIPPHLGLFGVLLSFPLAVAACRVTGETDVTPSGALGQLAQIAFCVVMPGNPLASTIAASLSGSTASTSADLLTDVKAGSLLGATPRQTVLAQLWGCLVGSAVIVPAFLLLVPDTSVLSEEHFPAPGGTFVEGLARVLATGLGTLAPASRWGALAGGVGGILLALLEQHAPERLRPFVPSAIGVGIAFVLPPSAALSMFLGSLAAALLARARPAFALVATVPLAAGLIAGESLVSLTLTLLAVLGLLPPS</sequence>
<feature type="transmembrane region" description="Helical" evidence="6">
    <location>
        <begin position="23"/>
        <end position="41"/>
    </location>
</feature>
<feature type="transmembrane region" description="Helical" evidence="6">
    <location>
        <begin position="493"/>
        <end position="511"/>
    </location>
</feature>
<keyword evidence="4 6" id="KW-1133">Transmembrane helix</keyword>
<dbReference type="AlphaFoldDB" id="S9PFH5"/>
<feature type="transmembrane region" description="Helical" evidence="6">
    <location>
        <begin position="237"/>
        <end position="255"/>
    </location>
</feature>
<feature type="transmembrane region" description="Helical" evidence="6">
    <location>
        <begin position="523"/>
        <end position="553"/>
    </location>
</feature>
<evidence type="ECO:0000256" key="1">
    <source>
        <dbReference type="ARBA" id="ARBA00004141"/>
    </source>
</evidence>
<feature type="transmembrane region" description="Helical" evidence="6">
    <location>
        <begin position="93"/>
        <end position="111"/>
    </location>
</feature>
<dbReference type="GO" id="GO:0035673">
    <property type="term" value="F:oligopeptide transmembrane transporter activity"/>
    <property type="evidence" value="ECO:0007669"/>
    <property type="project" value="InterPro"/>
</dbReference>
<feature type="transmembrane region" description="Helical" evidence="6">
    <location>
        <begin position="325"/>
        <end position="345"/>
    </location>
</feature>
<feature type="transmembrane region" description="Helical" evidence="6">
    <location>
        <begin position="559"/>
        <end position="592"/>
    </location>
</feature>
<feature type="transmembrane region" description="Helical" evidence="6">
    <location>
        <begin position="275"/>
        <end position="292"/>
    </location>
</feature>
<evidence type="ECO:0000256" key="2">
    <source>
        <dbReference type="ARBA" id="ARBA00022448"/>
    </source>
</evidence>
<comment type="subcellular location">
    <subcellularLocation>
        <location evidence="1">Membrane</location>
        <topology evidence="1">Multi-pass membrane protein</topology>
    </subcellularLocation>
</comment>
<proteinExistence type="predicted"/>
<protein>
    <recommendedName>
        <fullName evidence="9">Oligopeptide transporter, OPT family</fullName>
    </recommendedName>
</protein>
<evidence type="ECO:0008006" key="9">
    <source>
        <dbReference type="Google" id="ProtNLM"/>
    </source>
</evidence>
<evidence type="ECO:0000256" key="5">
    <source>
        <dbReference type="ARBA" id="ARBA00023136"/>
    </source>
</evidence>
<dbReference type="InterPro" id="IPR004813">
    <property type="entry name" value="OPT"/>
</dbReference>
<feature type="transmembrane region" description="Helical" evidence="6">
    <location>
        <begin position="47"/>
        <end position="66"/>
    </location>
</feature>
<dbReference type="InterPro" id="IPR045035">
    <property type="entry name" value="YSL-like"/>
</dbReference>
<comment type="caution">
    <text evidence="7">The sequence shown here is derived from an EMBL/GenBank/DDBJ whole genome shotgun (WGS) entry which is preliminary data.</text>
</comment>
<evidence type="ECO:0000256" key="4">
    <source>
        <dbReference type="ARBA" id="ARBA00022989"/>
    </source>
</evidence>
<keyword evidence="8" id="KW-1185">Reference proteome</keyword>
<reference evidence="7" key="1">
    <citation type="submission" date="2013-05" db="EMBL/GenBank/DDBJ databases">
        <title>Genome assembly of Cystobacter fuscus DSM 2262.</title>
        <authorList>
            <person name="Sharma G."/>
            <person name="Khatri I."/>
            <person name="Kaur C."/>
            <person name="Mayilraj S."/>
            <person name="Subramanian S."/>
        </authorList>
    </citation>
    <scope>NUCLEOTIDE SEQUENCE [LARGE SCALE GENOMIC DNA]</scope>
    <source>
        <strain evidence="7">DSM 2262</strain>
    </source>
</reference>
<dbReference type="eggNOG" id="COG1297">
    <property type="taxonomic scope" value="Bacteria"/>
</dbReference>
<evidence type="ECO:0000313" key="7">
    <source>
        <dbReference type="EMBL" id="EPX61836.1"/>
    </source>
</evidence>
<dbReference type="GO" id="GO:0016020">
    <property type="term" value="C:membrane"/>
    <property type="evidence" value="ECO:0007669"/>
    <property type="project" value="UniProtKB-SubCell"/>
</dbReference>
<keyword evidence="3 6" id="KW-0812">Transmembrane</keyword>
<dbReference type="PANTHER" id="PTHR31645">
    <property type="entry name" value="OLIGOPEPTIDE TRANSPORTER YGL114W-RELATED"/>
    <property type="match status" value="1"/>
</dbReference>
<dbReference type="RefSeq" id="WP_002626706.1">
    <property type="nucleotide sequence ID" value="NZ_ANAH02000009.1"/>
</dbReference>
<evidence type="ECO:0000256" key="6">
    <source>
        <dbReference type="SAM" id="Phobius"/>
    </source>
</evidence>
<keyword evidence="5 6" id="KW-0472">Membrane</keyword>
<evidence type="ECO:0000313" key="8">
    <source>
        <dbReference type="Proteomes" id="UP000011682"/>
    </source>
</evidence>
<dbReference type="Proteomes" id="UP000011682">
    <property type="component" value="Unassembled WGS sequence"/>
</dbReference>